<keyword evidence="12 21" id="KW-1133">Transmembrane helix</keyword>
<evidence type="ECO:0000256" key="20">
    <source>
        <dbReference type="PROSITE-ProRule" id="PRU10141"/>
    </source>
</evidence>
<dbReference type="PROSITE" id="PS00108">
    <property type="entry name" value="PROTEIN_KINASE_ST"/>
    <property type="match status" value="1"/>
</dbReference>
<dbReference type="SMART" id="SM00181">
    <property type="entry name" value="EGF"/>
    <property type="match status" value="2"/>
</dbReference>
<dbReference type="GO" id="GO:0004674">
    <property type="term" value="F:protein serine/threonine kinase activity"/>
    <property type="evidence" value="ECO:0007669"/>
    <property type="project" value="UniProtKB-KW"/>
</dbReference>
<dbReference type="GO" id="GO:0005509">
    <property type="term" value="F:calcium ion binding"/>
    <property type="evidence" value="ECO:0007669"/>
    <property type="project" value="InterPro"/>
</dbReference>
<dbReference type="Gene3D" id="1.10.510.10">
    <property type="entry name" value="Transferase(Phosphotransferase) domain 1"/>
    <property type="match status" value="1"/>
</dbReference>
<keyword evidence="5" id="KW-0808">Transferase</keyword>
<keyword evidence="15" id="KW-0325">Glycoprotein</keyword>
<evidence type="ECO:0000256" key="5">
    <source>
        <dbReference type="ARBA" id="ARBA00022679"/>
    </source>
</evidence>
<dbReference type="CDD" id="cd00054">
    <property type="entry name" value="EGF_CA"/>
    <property type="match status" value="1"/>
</dbReference>
<dbReference type="PROSITE" id="PS01187">
    <property type="entry name" value="EGF_CA"/>
    <property type="match status" value="1"/>
</dbReference>
<dbReference type="InterPro" id="IPR011009">
    <property type="entry name" value="Kinase-like_dom_sf"/>
</dbReference>
<organism evidence="25 26">
    <name type="scientific">Lithospermum erythrorhizon</name>
    <name type="common">Purple gromwell</name>
    <name type="synonym">Lithospermum officinale var. erythrorhizon</name>
    <dbReference type="NCBI Taxonomy" id="34254"/>
    <lineage>
        <taxon>Eukaryota</taxon>
        <taxon>Viridiplantae</taxon>
        <taxon>Streptophyta</taxon>
        <taxon>Embryophyta</taxon>
        <taxon>Tracheophyta</taxon>
        <taxon>Spermatophyta</taxon>
        <taxon>Magnoliopsida</taxon>
        <taxon>eudicotyledons</taxon>
        <taxon>Gunneridae</taxon>
        <taxon>Pentapetalae</taxon>
        <taxon>asterids</taxon>
        <taxon>lamiids</taxon>
        <taxon>Boraginales</taxon>
        <taxon>Boraginaceae</taxon>
        <taxon>Boraginoideae</taxon>
        <taxon>Lithospermeae</taxon>
        <taxon>Lithospermum</taxon>
    </lineage>
</organism>
<keyword evidence="26" id="KW-1185">Reference proteome</keyword>
<comment type="catalytic activity">
    <reaction evidence="16">
        <text>L-seryl-[protein] + ATP = O-phospho-L-seryl-[protein] + ADP + H(+)</text>
        <dbReference type="Rhea" id="RHEA:17989"/>
        <dbReference type="Rhea" id="RHEA-COMP:9863"/>
        <dbReference type="Rhea" id="RHEA-COMP:11604"/>
        <dbReference type="ChEBI" id="CHEBI:15378"/>
        <dbReference type="ChEBI" id="CHEBI:29999"/>
        <dbReference type="ChEBI" id="CHEBI:30616"/>
        <dbReference type="ChEBI" id="CHEBI:83421"/>
        <dbReference type="ChEBI" id="CHEBI:456216"/>
    </reaction>
</comment>
<evidence type="ECO:0000256" key="13">
    <source>
        <dbReference type="ARBA" id="ARBA00023136"/>
    </source>
</evidence>
<feature type="binding site" evidence="20">
    <location>
        <position position="467"/>
    </location>
    <ligand>
        <name>ATP</name>
        <dbReference type="ChEBI" id="CHEBI:30616"/>
    </ligand>
</feature>
<dbReference type="GO" id="GO:0005524">
    <property type="term" value="F:ATP binding"/>
    <property type="evidence" value="ECO:0007669"/>
    <property type="project" value="UniProtKB-UniRule"/>
</dbReference>
<evidence type="ECO:0000256" key="1">
    <source>
        <dbReference type="ARBA" id="ARBA00004479"/>
    </source>
</evidence>
<keyword evidence="11 20" id="KW-0067">ATP-binding</keyword>
<comment type="caution">
    <text evidence="25">The sequence shown here is derived from an EMBL/GenBank/DDBJ whole genome shotgun (WGS) entry which is preliminary data.</text>
</comment>
<accession>A0AAV3QT28</accession>
<dbReference type="Pfam" id="PF00069">
    <property type="entry name" value="Pkinase"/>
    <property type="match status" value="1"/>
</dbReference>
<evidence type="ECO:0000256" key="15">
    <source>
        <dbReference type="ARBA" id="ARBA00023180"/>
    </source>
</evidence>
<dbReference type="GO" id="GO:0005886">
    <property type="term" value="C:plasma membrane"/>
    <property type="evidence" value="ECO:0007669"/>
    <property type="project" value="TreeGrafter"/>
</dbReference>
<evidence type="ECO:0000256" key="11">
    <source>
        <dbReference type="ARBA" id="ARBA00022840"/>
    </source>
</evidence>
<keyword evidence="9 20" id="KW-0547">Nucleotide-binding</keyword>
<feature type="transmembrane region" description="Helical" evidence="21">
    <location>
        <begin position="366"/>
        <end position="386"/>
    </location>
</feature>
<dbReference type="Pfam" id="PF13947">
    <property type="entry name" value="GUB_WAK_bind"/>
    <property type="match status" value="1"/>
</dbReference>
<dbReference type="FunFam" id="3.30.200.20:FF:000043">
    <property type="entry name" value="Wall-associated receptor kinase 2"/>
    <property type="match status" value="1"/>
</dbReference>
<evidence type="ECO:0000313" key="25">
    <source>
        <dbReference type="EMBL" id="GAA0165783.1"/>
    </source>
</evidence>
<keyword evidence="25" id="KW-0675">Receptor</keyword>
<name>A0AAV3QT28_LITER</name>
<dbReference type="PANTHER" id="PTHR27005">
    <property type="entry name" value="WALL-ASSOCIATED RECEPTOR KINASE-LIKE 21"/>
    <property type="match status" value="1"/>
</dbReference>
<evidence type="ECO:0000256" key="18">
    <source>
        <dbReference type="ARBA" id="ARBA00058961"/>
    </source>
</evidence>
<dbReference type="EMBL" id="BAABME010005491">
    <property type="protein sequence ID" value="GAA0165783.1"/>
    <property type="molecule type" value="Genomic_DNA"/>
</dbReference>
<dbReference type="PROSITE" id="PS00010">
    <property type="entry name" value="ASX_HYDROXYL"/>
    <property type="match status" value="1"/>
</dbReference>
<keyword evidence="3 19" id="KW-0245">EGF-like domain</keyword>
<keyword evidence="8" id="KW-0677">Repeat</keyword>
<keyword evidence="10" id="KW-0418">Kinase</keyword>
<evidence type="ECO:0000256" key="14">
    <source>
        <dbReference type="ARBA" id="ARBA00023157"/>
    </source>
</evidence>
<dbReference type="InterPro" id="IPR045274">
    <property type="entry name" value="WAK-like"/>
</dbReference>
<feature type="signal peptide" evidence="22">
    <location>
        <begin position="1"/>
        <end position="20"/>
    </location>
</feature>
<evidence type="ECO:0000256" key="9">
    <source>
        <dbReference type="ARBA" id="ARBA00022741"/>
    </source>
</evidence>
<dbReference type="InterPro" id="IPR000152">
    <property type="entry name" value="EGF-type_Asp/Asn_hydroxyl_site"/>
</dbReference>
<dbReference type="Gene3D" id="2.10.25.10">
    <property type="entry name" value="Laminin"/>
    <property type="match status" value="2"/>
</dbReference>
<dbReference type="InterPro" id="IPR025287">
    <property type="entry name" value="WAK_GUB"/>
</dbReference>
<dbReference type="SUPFAM" id="SSF56112">
    <property type="entry name" value="Protein kinase-like (PK-like)"/>
    <property type="match status" value="1"/>
</dbReference>
<dbReference type="PROSITE" id="PS50026">
    <property type="entry name" value="EGF_3"/>
    <property type="match status" value="1"/>
</dbReference>
<dbReference type="PANTHER" id="PTHR27005:SF283">
    <property type="entry name" value="OS02G0633066 PROTEIN"/>
    <property type="match status" value="1"/>
</dbReference>
<dbReference type="SMART" id="SM00220">
    <property type="entry name" value="S_TKc"/>
    <property type="match status" value="1"/>
</dbReference>
<dbReference type="Gene3D" id="3.30.200.20">
    <property type="entry name" value="Phosphorylase Kinase, domain 1"/>
    <property type="match status" value="1"/>
</dbReference>
<evidence type="ECO:0000256" key="22">
    <source>
        <dbReference type="SAM" id="SignalP"/>
    </source>
</evidence>
<evidence type="ECO:0000256" key="10">
    <source>
        <dbReference type="ARBA" id="ARBA00022777"/>
    </source>
</evidence>
<dbReference type="InterPro" id="IPR000719">
    <property type="entry name" value="Prot_kinase_dom"/>
</dbReference>
<dbReference type="SUPFAM" id="SSF57196">
    <property type="entry name" value="EGF/Laminin"/>
    <property type="match status" value="1"/>
</dbReference>
<dbReference type="Pfam" id="PF07645">
    <property type="entry name" value="EGF_CA"/>
    <property type="match status" value="1"/>
</dbReference>
<evidence type="ECO:0000256" key="21">
    <source>
        <dbReference type="SAM" id="Phobius"/>
    </source>
</evidence>
<dbReference type="CDD" id="cd14066">
    <property type="entry name" value="STKc_IRAK"/>
    <property type="match status" value="1"/>
</dbReference>
<dbReference type="InterPro" id="IPR008271">
    <property type="entry name" value="Ser/Thr_kinase_AS"/>
</dbReference>
<dbReference type="PROSITE" id="PS00107">
    <property type="entry name" value="PROTEIN_KINASE_ATP"/>
    <property type="match status" value="1"/>
</dbReference>
<dbReference type="GO" id="GO:0030247">
    <property type="term" value="F:polysaccharide binding"/>
    <property type="evidence" value="ECO:0007669"/>
    <property type="project" value="InterPro"/>
</dbReference>
<proteinExistence type="predicted"/>
<dbReference type="SMART" id="SM00179">
    <property type="entry name" value="EGF_CA"/>
    <property type="match status" value="1"/>
</dbReference>
<keyword evidence="2" id="KW-0723">Serine/threonine-protein kinase</keyword>
<feature type="chain" id="PRO_5043752521" evidence="22">
    <location>
        <begin position="21"/>
        <end position="786"/>
    </location>
</feature>
<dbReference type="InterPro" id="IPR001881">
    <property type="entry name" value="EGF-like_Ca-bd_dom"/>
</dbReference>
<keyword evidence="7 22" id="KW-0732">Signal</keyword>
<feature type="domain" description="EGF-like" evidence="24">
    <location>
        <begin position="313"/>
        <end position="346"/>
    </location>
</feature>
<evidence type="ECO:0000256" key="16">
    <source>
        <dbReference type="ARBA" id="ARBA00047558"/>
    </source>
</evidence>
<dbReference type="GO" id="GO:0007166">
    <property type="term" value="P:cell surface receptor signaling pathway"/>
    <property type="evidence" value="ECO:0007669"/>
    <property type="project" value="InterPro"/>
</dbReference>
<evidence type="ECO:0000256" key="7">
    <source>
        <dbReference type="ARBA" id="ARBA00022729"/>
    </source>
</evidence>
<gene>
    <name evidence="25" type="ORF">LIER_21097</name>
</gene>
<keyword evidence="4" id="KW-0597">Phosphoprotein</keyword>
<keyword evidence="14" id="KW-1015">Disulfide bond</keyword>
<evidence type="ECO:0000259" key="24">
    <source>
        <dbReference type="PROSITE" id="PS50026"/>
    </source>
</evidence>
<dbReference type="FunFam" id="1.10.510.10:FF:000084">
    <property type="entry name" value="Wall-associated receptor kinase 2"/>
    <property type="match status" value="1"/>
</dbReference>
<comment type="function">
    <text evidence="18">Serine/threonine-protein kinase that may function as a signaling receptor of extracellular matrix component. Binding to pectin may have significance in the control of cell expansion, morphogenesis and development.</text>
</comment>
<protein>
    <submittedName>
        <fullName evidence="25">Transmembrane signal receptor</fullName>
    </submittedName>
</protein>
<reference evidence="25 26" key="1">
    <citation type="submission" date="2024-01" db="EMBL/GenBank/DDBJ databases">
        <title>The complete chloroplast genome sequence of Lithospermum erythrorhizon: insights into the phylogenetic relationship among Boraginaceae species and the maternal lineages of purple gromwells.</title>
        <authorList>
            <person name="Okada T."/>
            <person name="Watanabe K."/>
        </authorList>
    </citation>
    <scope>NUCLEOTIDE SEQUENCE [LARGE SCALE GENOMIC DNA]</scope>
</reference>
<feature type="domain" description="Protein kinase" evidence="23">
    <location>
        <begin position="438"/>
        <end position="721"/>
    </location>
</feature>
<evidence type="ECO:0000313" key="26">
    <source>
        <dbReference type="Proteomes" id="UP001454036"/>
    </source>
</evidence>
<dbReference type="InterPro" id="IPR017441">
    <property type="entry name" value="Protein_kinase_ATP_BS"/>
</dbReference>
<dbReference type="InterPro" id="IPR049883">
    <property type="entry name" value="NOTCH1_EGF-like"/>
</dbReference>
<dbReference type="PROSITE" id="PS50011">
    <property type="entry name" value="PROTEIN_KINASE_DOM"/>
    <property type="match status" value="1"/>
</dbReference>
<dbReference type="AlphaFoldDB" id="A0AAV3QT28"/>
<sequence length="786" mass="87187">MHLLFAFLSILSLLFWLAATQNSGTTTTAVANSTIPDAISILRGNNISKPGCINKCGNVTIPFPFGMEGTGCALNPLFELTCNSTFDPPRPMYGAIQVYDVADAEVRIANVMSRKCYDPTGTMTEDKFAYTSLGLSPFSFSEANRFTVIGCDDVAFILGPLERNFTTGCVTLCSKAEDVPNDGYCSGIGCCQTAVPRGLKYYYASVNSLSNHTKVQSFNPCSYAFLGEVDSFRFNGVSDMKDPLFFNKTIANVPIVLDWAIGNLSCSQAQQLDDYACKPNSFCVESKTGLGGYRCACEQGYEGNPYLDQGCQDIDECERSENPCEKGCVNFPGGFNCTCPHGYYGDGIKSGRGCIRENSGFPVIKFALGLGFGFLFFIVGVTWLYFSIKKRKLIKMREKFFEQNGGALMRQQLTSNNGGVESKKIFTAEELEKATNNYADDRILGKGGYGTVYKGILPNKNVVAIKKSKIMDQTQIEQFINEVIILTQVNHRNVVKLLGCCLEAEVPLLVYEYVSNGTLFHHIINSGTTSTWLSLENRLRIAVEAAGALSYLHSAAWKPIIHRDVKSANILLDQYYTAKIADFGASRLVPLDQTQVTTLVQGTMGYLDPEYFHTSQLTEKSDVYSFGVVLAELMTGKKSICMDRSQAERNLATYFIMSMKENRLFQILDSHVVREGSLEQVQEIAQLVRRCLHLNSEDRPTMKEVTMELEGLRKFNKHPWRQQEGEEEVESLIVKGEEGDLYGNIEGRDLYSVKLSSSFTNATDLSGQHSLELDSTQMMLPDNAPR</sequence>
<evidence type="ECO:0000256" key="2">
    <source>
        <dbReference type="ARBA" id="ARBA00022527"/>
    </source>
</evidence>
<evidence type="ECO:0000256" key="6">
    <source>
        <dbReference type="ARBA" id="ARBA00022692"/>
    </source>
</evidence>
<keyword evidence="13 21" id="KW-0472">Membrane</keyword>
<evidence type="ECO:0000256" key="12">
    <source>
        <dbReference type="ARBA" id="ARBA00022989"/>
    </source>
</evidence>
<evidence type="ECO:0000256" key="8">
    <source>
        <dbReference type="ARBA" id="ARBA00022737"/>
    </source>
</evidence>
<keyword evidence="6 21" id="KW-0812">Transmembrane</keyword>
<dbReference type="InterPro" id="IPR018097">
    <property type="entry name" value="EGF_Ca-bd_CS"/>
</dbReference>
<dbReference type="Proteomes" id="UP001454036">
    <property type="component" value="Unassembled WGS sequence"/>
</dbReference>
<evidence type="ECO:0000256" key="17">
    <source>
        <dbReference type="ARBA" id="ARBA00047951"/>
    </source>
</evidence>
<evidence type="ECO:0000259" key="23">
    <source>
        <dbReference type="PROSITE" id="PS50011"/>
    </source>
</evidence>
<comment type="subcellular location">
    <subcellularLocation>
        <location evidence="1">Membrane</location>
        <topology evidence="1">Single-pass type I membrane protein</topology>
    </subcellularLocation>
</comment>
<evidence type="ECO:0000256" key="4">
    <source>
        <dbReference type="ARBA" id="ARBA00022553"/>
    </source>
</evidence>
<comment type="catalytic activity">
    <reaction evidence="17">
        <text>L-threonyl-[protein] + ATP = O-phospho-L-threonyl-[protein] + ADP + H(+)</text>
        <dbReference type="Rhea" id="RHEA:46608"/>
        <dbReference type="Rhea" id="RHEA-COMP:11060"/>
        <dbReference type="Rhea" id="RHEA-COMP:11605"/>
        <dbReference type="ChEBI" id="CHEBI:15378"/>
        <dbReference type="ChEBI" id="CHEBI:30013"/>
        <dbReference type="ChEBI" id="CHEBI:30616"/>
        <dbReference type="ChEBI" id="CHEBI:61977"/>
        <dbReference type="ChEBI" id="CHEBI:456216"/>
    </reaction>
</comment>
<evidence type="ECO:0000256" key="19">
    <source>
        <dbReference type="PROSITE-ProRule" id="PRU00076"/>
    </source>
</evidence>
<evidence type="ECO:0000256" key="3">
    <source>
        <dbReference type="ARBA" id="ARBA00022536"/>
    </source>
</evidence>
<dbReference type="FunFam" id="2.10.25.10:FF:000038">
    <property type="entry name" value="Fibrillin 2"/>
    <property type="match status" value="1"/>
</dbReference>
<dbReference type="InterPro" id="IPR000742">
    <property type="entry name" value="EGF"/>
</dbReference>
<comment type="caution">
    <text evidence="19">Lacks conserved residue(s) required for the propagation of feature annotation.</text>
</comment>